<keyword evidence="8" id="KW-1185">Reference proteome</keyword>
<dbReference type="AlphaFoldDB" id="A0A8H3UKF7"/>
<evidence type="ECO:0000256" key="1">
    <source>
        <dbReference type="ARBA" id="ARBA00022723"/>
    </source>
</evidence>
<dbReference type="GO" id="GO:0003677">
    <property type="term" value="F:DNA binding"/>
    <property type="evidence" value="ECO:0007669"/>
    <property type="project" value="InterPro"/>
</dbReference>
<evidence type="ECO:0000313" key="8">
    <source>
        <dbReference type="Proteomes" id="UP000490939"/>
    </source>
</evidence>
<feature type="compositionally biased region" description="Polar residues" evidence="3">
    <location>
        <begin position="135"/>
        <end position="149"/>
    </location>
</feature>
<evidence type="ECO:0000313" key="6">
    <source>
        <dbReference type="EMBL" id="KAE9984571.1"/>
    </source>
</evidence>
<evidence type="ECO:0000256" key="2">
    <source>
        <dbReference type="ARBA" id="ARBA00023242"/>
    </source>
</evidence>
<dbReference type="InterPro" id="IPR036864">
    <property type="entry name" value="Zn2-C6_fun-type_DNA-bd_sf"/>
</dbReference>
<keyword evidence="2" id="KW-0539">Nucleus</keyword>
<dbReference type="InterPro" id="IPR052780">
    <property type="entry name" value="AAA_Catabolism_Regulators"/>
</dbReference>
<dbReference type="GO" id="GO:0006351">
    <property type="term" value="P:DNA-templated transcription"/>
    <property type="evidence" value="ECO:0007669"/>
    <property type="project" value="InterPro"/>
</dbReference>
<dbReference type="PROSITE" id="PS50048">
    <property type="entry name" value="ZN2_CY6_FUNGAL_2"/>
    <property type="match status" value="1"/>
</dbReference>
<dbReference type="GO" id="GO:0005634">
    <property type="term" value="C:nucleus"/>
    <property type="evidence" value="ECO:0007669"/>
    <property type="project" value="TreeGrafter"/>
</dbReference>
<dbReference type="CDD" id="cd12148">
    <property type="entry name" value="fungal_TF_MHR"/>
    <property type="match status" value="1"/>
</dbReference>
<dbReference type="Gene3D" id="4.10.240.10">
    <property type="entry name" value="Zn(2)-C6 fungal-type DNA-binding domain"/>
    <property type="match status" value="1"/>
</dbReference>
<gene>
    <name evidence="6" type="ORF">EG327_004984</name>
    <name evidence="5" type="ORF">EG328_005957</name>
</gene>
<reference evidence="5 7" key="1">
    <citation type="submission" date="2018-12" db="EMBL/GenBank/DDBJ databases">
        <title>Venturia inaequalis Genome Resource.</title>
        <authorList>
            <person name="Lichtner F.J."/>
        </authorList>
    </citation>
    <scope>NUCLEOTIDE SEQUENCE [LARGE SCALE GENOMIC DNA]</scope>
    <source>
        <strain evidence="5 7">120213</strain>
        <strain evidence="6 8">DMI_063113</strain>
    </source>
</reference>
<dbReference type="PROSITE" id="PS00463">
    <property type="entry name" value="ZN2_CY6_FUNGAL_1"/>
    <property type="match status" value="1"/>
</dbReference>
<dbReference type="GO" id="GO:0000981">
    <property type="term" value="F:DNA-binding transcription factor activity, RNA polymerase II-specific"/>
    <property type="evidence" value="ECO:0007669"/>
    <property type="project" value="InterPro"/>
</dbReference>
<dbReference type="SMART" id="SM00906">
    <property type="entry name" value="Fungal_trans"/>
    <property type="match status" value="1"/>
</dbReference>
<dbReference type="SMART" id="SM00066">
    <property type="entry name" value="GAL4"/>
    <property type="match status" value="1"/>
</dbReference>
<feature type="region of interest" description="Disordered" evidence="3">
    <location>
        <begin position="653"/>
        <end position="676"/>
    </location>
</feature>
<sequence>MSVVGDQGATTRRSIAEGKEKRTSRACLACRARKTRCDLGADGSKGPPCRRCSQVKIECVLVSSRRGGARTRESTANATRSVSRPVNFAESPAANGLATFQSADQVPWSPPGNQRESSTSGEWQRDWPGPAAGSPASTLSQRPSRAPNSIENHLKTKDLLNPSDALDLLAEVADRSAEGRNSLSLKAGPHLASIAATPTSIVYAPIADGFLTRADASHLLNLYHERYHAYFPVACKDVFNGADIFYFLEHEPHLMTAILIVVTKDESSWSAAHDACSRYMETLISTLMFSGSMSVGAVEALLILAEWAPQRAQATSTIGRGEEDYGAWMQVGCAIRLGYLQRLEQTGLLQETENRDEQLGRKRIAWAACYMSDRQISIRLGKAFWSRGPGPAQILRATDFPSLQTNGGGSDDLSQLFQAHLELTQLFSNAHDILYSSSSHREHLYVGGEYVRYIDDFTAMLRRWKLVNGSFSCTYSPHSKHVPELINIAVTPHVKATLNLSYEFLRLYINAFAFQATLNRAVDRARQSSSSSAVRGALFPNVAGSPDARFIYESIDAASSLLECLNSYIDPVSGLRYMPLKYYLYVIYAAVFLYKARISGALSVEACAGVLRSIKVTIDRLQRSATGPNSLGRRYARLLYLLWRKSPEQIERQQESNRISHTEATSNVEQASSEQNFARASELSGPELDPFAGFSWRDLEAVGHFISNDTSITDGLIFHSPGFESEQMGIPGEAEGTVDWYDALCSGNNFTF</sequence>
<dbReference type="InterPro" id="IPR001138">
    <property type="entry name" value="Zn2Cys6_DnaBD"/>
</dbReference>
<dbReference type="EMBL" id="WNWS01000314">
    <property type="protein sequence ID" value="KAE9970941.1"/>
    <property type="molecule type" value="Genomic_DNA"/>
</dbReference>
<keyword evidence="1" id="KW-0479">Metal-binding</keyword>
<evidence type="ECO:0000313" key="5">
    <source>
        <dbReference type="EMBL" id="KAE9970941.1"/>
    </source>
</evidence>
<name>A0A8H3UKF7_VENIN</name>
<feature type="compositionally biased region" description="Polar residues" evidence="3">
    <location>
        <begin position="74"/>
        <end position="84"/>
    </location>
</feature>
<dbReference type="GO" id="GO:0008270">
    <property type="term" value="F:zinc ion binding"/>
    <property type="evidence" value="ECO:0007669"/>
    <property type="project" value="InterPro"/>
</dbReference>
<dbReference type="PANTHER" id="PTHR31644">
    <property type="entry name" value="TRANSCRIPTIONAL ACTIVATOR ARO80-RELATED"/>
    <property type="match status" value="1"/>
</dbReference>
<feature type="compositionally biased region" description="Polar residues" evidence="3">
    <location>
        <begin position="662"/>
        <end position="676"/>
    </location>
</feature>
<feature type="domain" description="Zn(2)-C6 fungal-type" evidence="4">
    <location>
        <begin position="26"/>
        <end position="61"/>
    </location>
</feature>
<evidence type="ECO:0000259" key="4">
    <source>
        <dbReference type="PROSITE" id="PS50048"/>
    </source>
</evidence>
<accession>A0A8H3UKF7</accession>
<evidence type="ECO:0000313" key="7">
    <source>
        <dbReference type="Proteomes" id="UP000447873"/>
    </source>
</evidence>
<dbReference type="Proteomes" id="UP000490939">
    <property type="component" value="Unassembled WGS sequence"/>
</dbReference>
<feature type="compositionally biased region" description="Basic and acidic residues" evidence="3">
    <location>
        <begin position="14"/>
        <end position="23"/>
    </location>
</feature>
<comment type="caution">
    <text evidence="5">The sequence shown here is derived from an EMBL/GenBank/DDBJ whole genome shotgun (WGS) entry which is preliminary data.</text>
</comment>
<organism evidence="5 7">
    <name type="scientific">Venturia inaequalis</name>
    <name type="common">Apple scab fungus</name>
    <dbReference type="NCBI Taxonomy" id="5025"/>
    <lineage>
        <taxon>Eukaryota</taxon>
        <taxon>Fungi</taxon>
        <taxon>Dikarya</taxon>
        <taxon>Ascomycota</taxon>
        <taxon>Pezizomycotina</taxon>
        <taxon>Dothideomycetes</taxon>
        <taxon>Pleosporomycetidae</taxon>
        <taxon>Venturiales</taxon>
        <taxon>Venturiaceae</taxon>
        <taxon>Venturia</taxon>
    </lineage>
</organism>
<dbReference type="CDD" id="cd00067">
    <property type="entry name" value="GAL4"/>
    <property type="match status" value="1"/>
</dbReference>
<dbReference type="Pfam" id="PF00172">
    <property type="entry name" value="Zn_clus"/>
    <property type="match status" value="1"/>
</dbReference>
<dbReference type="SUPFAM" id="SSF57701">
    <property type="entry name" value="Zn2/Cys6 DNA-binding domain"/>
    <property type="match status" value="1"/>
</dbReference>
<feature type="region of interest" description="Disordered" evidence="3">
    <location>
        <begin position="64"/>
        <end position="87"/>
    </location>
</feature>
<dbReference type="PANTHER" id="PTHR31644:SF1">
    <property type="entry name" value="ZN(II)2CYS6 TRANSCRIPTION FACTOR (EUROFUNG)"/>
    <property type="match status" value="1"/>
</dbReference>
<feature type="compositionally biased region" description="Polar residues" evidence="3">
    <location>
        <begin position="111"/>
        <end position="122"/>
    </location>
</feature>
<dbReference type="EMBL" id="WNWR01000291">
    <property type="protein sequence ID" value="KAE9984571.1"/>
    <property type="molecule type" value="Genomic_DNA"/>
</dbReference>
<feature type="region of interest" description="Disordered" evidence="3">
    <location>
        <begin position="101"/>
        <end position="149"/>
    </location>
</feature>
<dbReference type="Proteomes" id="UP000447873">
    <property type="component" value="Unassembled WGS sequence"/>
</dbReference>
<feature type="region of interest" description="Disordered" evidence="3">
    <location>
        <begin position="1"/>
        <end position="23"/>
    </location>
</feature>
<evidence type="ECO:0000256" key="3">
    <source>
        <dbReference type="SAM" id="MobiDB-lite"/>
    </source>
</evidence>
<dbReference type="InterPro" id="IPR007219">
    <property type="entry name" value="XnlR_reg_dom"/>
</dbReference>
<protein>
    <recommendedName>
        <fullName evidence="4">Zn(2)-C6 fungal-type domain-containing protein</fullName>
    </recommendedName>
</protein>
<proteinExistence type="predicted"/>